<accession>A0A7Z0B3W3</accession>
<name>A0A7Z0B3W3_9BURK</name>
<evidence type="ECO:0000313" key="2">
    <source>
        <dbReference type="EMBL" id="NYH20556.1"/>
    </source>
</evidence>
<dbReference type="AlphaFoldDB" id="A0A7Z0B3W3"/>
<dbReference type="InterPro" id="IPR036165">
    <property type="entry name" value="YefM-like_sf"/>
</dbReference>
<comment type="similarity">
    <text evidence="1">Belongs to the phD/YefM antitoxin family.</text>
</comment>
<evidence type="ECO:0000313" key="3">
    <source>
        <dbReference type="Proteomes" id="UP000540929"/>
    </source>
</evidence>
<gene>
    <name evidence="2" type="ORF">GGD40_000035</name>
</gene>
<keyword evidence="3" id="KW-1185">Reference proteome</keyword>
<evidence type="ECO:0000256" key="1">
    <source>
        <dbReference type="ARBA" id="ARBA00009981"/>
    </source>
</evidence>
<organism evidence="2 3">
    <name type="scientific">Paraburkholderia bryophila</name>
    <dbReference type="NCBI Taxonomy" id="420952"/>
    <lineage>
        <taxon>Bacteria</taxon>
        <taxon>Pseudomonadati</taxon>
        <taxon>Pseudomonadota</taxon>
        <taxon>Betaproteobacteria</taxon>
        <taxon>Burkholderiales</taxon>
        <taxon>Burkholderiaceae</taxon>
        <taxon>Paraburkholderia</taxon>
    </lineage>
</organism>
<dbReference type="Proteomes" id="UP000540929">
    <property type="component" value="Unassembled WGS sequence"/>
</dbReference>
<reference evidence="2 3" key="1">
    <citation type="submission" date="2020-07" db="EMBL/GenBank/DDBJ databases">
        <title>Exploring microbial biodiversity for novel pathways involved in the catabolism of aromatic compounds derived from lignin.</title>
        <authorList>
            <person name="Elkins J."/>
        </authorList>
    </citation>
    <scope>NUCLEOTIDE SEQUENCE [LARGE SCALE GENOMIC DNA]</scope>
    <source>
        <strain evidence="2 3">H2C3C</strain>
    </source>
</reference>
<proteinExistence type="inferred from homology"/>
<comment type="caution">
    <text evidence="2">The sequence shown here is derived from an EMBL/GenBank/DDBJ whole genome shotgun (WGS) entry which is preliminary data.</text>
</comment>
<sequence>MIRTVMERFVEHSPMAVMARLVMQWALHGESLDDPLGNDEPDNDGEPLRELLLSMTVQAMTQIAARKHRTRETVPEALEESGARLTALHDRMSRVRAQWGRSLVRDSAGLLLPVAHRRTEKRSQSLGDLRVCVLDGVSMSAGMRCMPGPAGCVHVIAPADTQPGAVDGPYVLPVYDPELALIVDLLPYERGFVHERAFAAQLVESVRPGELWILDGHFNPAAILSGWPCDGSLFVVQEHGCTPAYRALGESREEGCLDGAPVCEQPIGVPTECGASPVFRRIEWHRIDAQGGTTQRVVILTNVPATTLDAPQIVQLATRAWRDTLPLPLDAVCDGAAFGAIASRAAPLASGIVALAFNVFSAMIGVVKNALDLDERDSERLPQHMASGIEAAYGGMMIALPPDNWRRYDRLPDAALRDIARHLAVHVDPRSMRRKRRDHKVSAKSQARLLATTLEYLLREDAELAAAGFSRLRTIAMATRDFSSNPSRALRHASDALVMVTKYNRPVALLVSIDDWNRLIGQVRETNFDRLSIDYASLVPMSGETVVSDLH</sequence>
<dbReference type="SUPFAM" id="SSF143120">
    <property type="entry name" value="YefM-like"/>
    <property type="match status" value="1"/>
</dbReference>
<protein>
    <recommendedName>
        <fullName evidence="4">Antitoxin Phd_YefM of type II toxin-antitoxin system</fullName>
    </recommendedName>
</protein>
<evidence type="ECO:0008006" key="4">
    <source>
        <dbReference type="Google" id="ProtNLM"/>
    </source>
</evidence>
<dbReference type="EMBL" id="JACCAS010000001">
    <property type="protein sequence ID" value="NYH20556.1"/>
    <property type="molecule type" value="Genomic_DNA"/>
</dbReference>
<dbReference type="RefSeq" id="WP_179742422.1">
    <property type="nucleotide sequence ID" value="NZ_JACCAS010000001.1"/>
</dbReference>